<feature type="transmembrane region" description="Helical" evidence="12">
    <location>
        <begin position="430"/>
        <end position="450"/>
    </location>
</feature>
<dbReference type="InterPro" id="IPR003280">
    <property type="entry name" value="2pore_dom_K_chnl"/>
</dbReference>
<evidence type="ECO:0000256" key="11">
    <source>
        <dbReference type="SAM" id="MobiDB-lite"/>
    </source>
</evidence>
<evidence type="ECO:0000256" key="12">
    <source>
        <dbReference type="SAM" id="Phobius"/>
    </source>
</evidence>
<evidence type="ECO:0000259" key="13">
    <source>
        <dbReference type="SMART" id="SM00360"/>
    </source>
</evidence>
<comment type="subcellular location">
    <subcellularLocation>
        <location evidence="1">Membrane</location>
        <topology evidence="1">Multi-pass membrane protein</topology>
    </subcellularLocation>
</comment>
<organism evidence="14 15">
    <name type="scientific">Taenia crassiceps</name>
    <dbReference type="NCBI Taxonomy" id="6207"/>
    <lineage>
        <taxon>Eukaryota</taxon>
        <taxon>Metazoa</taxon>
        <taxon>Spiralia</taxon>
        <taxon>Lophotrochozoa</taxon>
        <taxon>Platyhelminthes</taxon>
        <taxon>Cestoda</taxon>
        <taxon>Eucestoda</taxon>
        <taxon>Cyclophyllidea</taxon>
        <taxon>Taeniidae</taxon>
        <taxon>Taenia</taxon>
    </lineage>
</organism>
<keyword evidence="7 12" id="KW-0472">Membrane</keyword>
<gene>
    <name evidence="14" type="ORF">TcWFU_004606</name>
</gene>
<dbReference type="SMART" id="SM00360">
    <property type="entry name" value="RRM"/>
    <property type="match status" value="2"/>
</dbReference>
<dbReference type="Gene3D" id="1.10.287.70">
    <property type="match status" value="2"/>
</dbReference>
<evidence type="ECO:0000256" key="7">
    <source>
        <dbReference type="ARBA" id="ARBA00023136"/>
    </source>
</evidence>
<dbReference type="Pfam" id="PF08617">
    <property type="entry name" value="CGI-121"/>
    <property type="match status" value="1"/>
</dbReference>
<feature type="compositionally biased region" description="Basic residues" evidence="11">
    <location>
        <begin position="548"/>
        <end position="567"/>
    </location>
</feature>
<dbReference type="CDD" id="cd00590">
    <property type="entry name" value="RRM_SF"/>
    <property type="match status" value="1"/>
</dbReference>
<keyword evidence="5 12" id="KW-1133">Transmembrane helix</keyword>
<feature type="transmembrane region" description="Helical" evidence="12">
    <location>
        <begin position="669"/>
        <end position="688"/>
    </location>
</feature>
<evidence type="ECO:0000256" key="10">
    <source>
        <dbReference type="RuleBase" id="RU004398"/>
    </source>
</evidence>
<dbReference type="InterPro" id="IPR013099">
    <property type="entry name" value="K_chnl_dom"/>
</dbReference>
<dbReference type="InterPro" id="IPR013926">
    <property type="entry name" value="CGI121/TPRKB"/>
</dbReference>
<comment type="similarity">
    <text evidence="2 10">Belongs to the CGI121/TPRKB family.</text>
</comment>
<feature type="region of interest" description="Disordered" evidence="11">
    <location>
        <begin position="1"/>
        <end position="58"/>
    </location>
</feature>
<dbReference type="SUPFAM" id="SSF54928">
    <property type="entry name" value="RNA-binding domain, RBD"/>
    <property type="match status" value="1"/>
</dbReference>
<keyword evidence="15" id="KW-1185">Reference proteome</keyword>
<dbReference type="SUPFAM" id="SSF81324">
    <property type="entry name" value="Voltage-gated potassium channels"/>
    <property type="match status" value="2"/>
</dbReference>
<dbReference type="EMBL" id="JAKROA010000001">
    <property type="protein sequence ID" value="KAL5112001.1"/>
    <property type="molecule type" value="Genomic_DNA"/>
</dbReference>
<keyword evidence="10" id="KW-0539">Nucleus</keyword>
<evidence type="ECO:0000256" key="1">
    <source>
        <dbReference type="ARBA" id="ARBA00004141"/>
    </source>
</evidence>
<keyword evidence="6 9" id="KW-0406">Ion transport</keyword>
<dbReference type="Gene3D" id="3.30.2380.10">
    <property type="entry name" value="CGI121/TPRKB"/>
    <property type="match status" value="1"/>
</dbReference>
<keyword evidence="4 9" id="KW-0812">Transmembrane</keyword>
<feature type="transmembrane region" description="Helical" evidence="12">
    <location>
        <begin position="731"/>
        <end position="752"/>
    </location>
</feature>
<protein>
    <recommendedName>
        <fullName evidence="13">RRM domain-containing protein</fullName>
    </recommendedName>
</protein>
<evidence type="ECO:0000313" key="14">
    <source>
        <dbReference type="EMBL" id="KAL5112001.1"/>
    </source>
</evidence>
<dbReference type="InterPro" id="IPR035979">
    <property type="entry name" value="RBD_domain_sf"/>
</dbReference>
<dbReference type="PANTHER" id="PTHR11003:SF334">
    <property type="entry name" value="FI03418P"/>
    <property type="match status" value="1"/>
</dbReference>
<proteinExistence type="inferred from homology"/>
<evidence type="ECO:0000256" key="8">
    <source>
        <dbReference type="ARBA" id="ARBA00023303"/>
    </source>
</evidence>
<evidence type="ECO:0000256" key="9">
    <source>
        <dbReference type="RuleBase" id="RU003857"/>
    </source>
</evidence>
<evidence type="ECO:0000313" key="15">
    <source>
        <dbReference type="Proteomes" id="UP001651158"/>
    </source>
</evidence>
<evidence type="ECO:0000256" key="6">
    <source>
        <dbReference type="ARBA" id="ARBA00023065"/>
    </source>
</evidence>
<dbReference type="InterPro" id="IPR012677">
    <property type="entry name" value="Nucleotide-bd_a/b_plait_sf"/>
</dbReference>
<comment type="similarity">
    <text evidence="9">Belongs to the two pore domain potassium channel (TC 1.A.1.8) family.</text>
</comment>
<evidence type="ECO:0000256" key="3">
    <source>
        <dbReference type="ARBA" id="ARBA00022448"/>
    </source>
</evidence>
<dbReference type="SUPFAM" id="SSF143870">
    <property type="entry name" value="PF0523-like"/>
    <property type="match status" value="1"/>
</dbReference>
<name>A0ABR4QQZ6_9CEST</name>
<keyword evidence="8 9" id="KW-0407">Ion channel</keyword>
<dbReference type="Gene3D" id="3.30.70.330">
    <property type="match status" value="2"/>
</dbReference>
<feature type="transmembrane region" description="Helical" evidence="12">
    <location>
        <begin position="173"/>
        <end position="201"/>
    </location>
</feature>
<dbReference type="InterPro" id="IPR036504">
    <property type="entry name" value="CGI121/TPRKB_sf"/>
</dbReference>
<feature type="compositionally biased region" description="Polar residues" evidence="11">
    <location>
        <begin position="515"/>
        <end position="540"/>
    </location>
</feature>
<dbReference type="PRINTS" id="PR01333">
    <property type="entry name" value="2POREKCHANEL"/>
</dbReference>
<dbReference type="PANTHER" id="PTHR11003">
    <property type="entry name" value="POTASSIUM CHANNEL, SUBFAMILY K"/>
    <property type="match status" value="1"/>
</dbReference>
<dbReference type="InterPro" id="IPR000504">
    <property type="entry name" value="RRM_dom"/>
</dbReference>
<accession>A0ABR4QQZ6</accession>
<feature type="domain" description="RRM" evidence="13">
    <location>
        <begin position="889"/>
        <end position="959"/>
    </location>
</feature>
<feature type="domain" description="RRM" evidence="13">
    <location>
        <begin position="1100"/>
        <end position="1172"/>
    </location>
</feature>
<feature type="transmembrane region" description="Helical" evidence="12">
    <location>
        <begin position="403"/>
        <end position="424"/>
    </location>
</feature>
<evidence type="ECO:0000256" key="2">
    <source>
        <dbReference type="ARBA" id="ARBA00005546"/>
    </source>
</evidence>
<dbReference type="Pfam" id="PF07885">
    <property type="entry name" value="Ion_trans_2"/>
    <property type="match status" value="2"/>
</dbReference>
<evidence type="ECO:0000256" key="5">
    <source>
        <dbReference type="ARBA" id="ARBA00022989"/>
    </source>
</evidence>
<keyword evidence="3 9" id="KW-0813">Transport</keyword>
<feature type="compositionally biased region" description="Polar residues" evidence="11">
    <location>
        <begin position="1"/>
        <end position="21"/>
    </location>
</feature>
<reference evidence="14 15" key="1">
    <citation type="journal article" date="2022" name="Front. Cell. Infect. Microbiol.">
        <title>The Genomes of Two Strains of Taenia crassiceps the Animal Model for the Study of Human Cysticercosis.</title>
        <authorList>
            <person name="Bobes R.J."/>
            <person name="Estrada K."/>
            <person name="Rios-Valencia D.G."/>
            <person name="Calderon-Gallegos A."/>
            <person name="de la Torre P."/>
            <person name="Carrero J.C."/>
            <person name="Sanchez-Flores A."/>
            <person name="Laclette J.P."/>
        </authorList>
    </citation>
    <scope>NUCLEOTIDE SEQUENCE [LARGE SCALE GENOMIC DNA]</scope>
    <source>
        <strain evidence="14">WFUcys</strain>
    </source>
</reference>
<comment type="caution">
    <text evidence="14">The sequence shown here is derived from an EMBL/GenBank/DDBJ whole genome shotgun (WGS) entry which is preliminary data.</text>
</comment>
<feature type="transmembrane region" description="Helical" evidence="12">
    <location>
        <begin position="700"/>
        <end position="719"/>
    </location>
</feature>
<evidence type="ECO:0000256" key="4">
    <source>
        <dbReference type="ARBA" id="ARBA00022692"/>
    </source>
</evidence>
<feature type="region of interest" description="Disordered" evidence="11">
    <location>
        <begin position="512"/>
        <end position="575"/>
    </location>
</feature>
<dbReference type="Proteomes" id="UP001651158">
    <property type="component" value="Unassembled WGS sequence"/>
</dbReference>
<sequence>MVSSSADISSTNNWSVNTYENLQPPPKPSFNPSASLQLLMTEEQDSAPPKPSLEPPQSEELDSLIYSMLKEFRPTMLQVKSDPQIEEVNLIQNNSTKSKKFTVTPVSAGGSPTATAFVESFSSRGSNDDVQTKLAAPQEPLKYITVPEDLINLDRRSILRARFRKSLEYAKNALGFIISHIGLSLMVVGYTILGALVFCAVERERERQVKTQMLVRFNDTLAELMDLWITSYFNLRNKIELIHRAAMMNQTFAIRTQGKHGLEGLDWYLHGLELSKEIIPKHWLEGIMPGNSSTTFQDLKNSTTASLELQNLHTTMAPNNTATFPTVRNDTSYPSGLDFDYKDIMEALFNRSYNADQVSNIAFLAESVRANVTQIIATYVNQVVHAIKDEGWNGASNFDDINWTFEGGVLFAITVITTIGYGHVTPQTQYGKLLTMLYAVIGIPLFFIYLSKNGDMMASLFRLAYARGCKPVFRMISRRRSRNAGKNGLYNSMQSLALIANLDATVMRLHHKDSTNSNDSTNLDRNLTINSTKTTHSDGSPSADISKKPKSVKSCGKSKGKNSRPLKRSVSTKSFRDLRRNAVAEVGGRQATDNGSMLTIVPGGKLIIPPSSSLDSYNRPYRKFLSSGNDNISTSNRGINNGASQNGVKRKLIIHNVPKPSSEEKPVNVPISLTLCMMFIYILIGATVFCMWENPDYIKWSYFCFVTLSTIGFGDIVPGTKIDSENPKEKMIALVFYVAIGLSFFAMCFKLMQEEAMNKLRRIGQRMGILKRPEEEQATNLIETTDNNPLLPSDGAATIIVTTNTGANISRSLGHRSVDDLFGAASLVGPVPRSRVRCFLGGLCMAGSSCTHQNLSGNPGVLRRVASEIRDPVQRELLARQLAHRNVCSVRLSNLPKRYNYSVLLELVPDMVACRMFYDPVFRRPKSYAYIELPSEESALKCADKVNDKEFQRKRLSASVGVCVSTISTGKLRREKLPDASLDPFLSIYRQRREGCLVQSKKQSLQLLRNKGVLYVGAEYQFISAQRGSEANNVEMHPPGGFAVLHYGLIEDCKMDRKNALGAELKKRKLKIVFNYRRGSHDEMISKVTTGIEESSPSSLIIVKNLGRSATEEQVSCLFSKAKIVSMPRKGKACRGYAILDCKSVMAARRILAKSYVFKGELFFLQAWIDVDLKLFPGYKLSVALICDVSSPLKLSSDLQSGQLSLSPSLCAILDADYVVDIGQVEAAAVQALINRTGGRLQGKGVFSSEFLACLQPRHSIKEALATFGVKKSTTRVLLVLLQTPESSAPDFKRANSHIPGKFEDLLTLRKNYDSDKISLVYGISSTEFNGFGNCEQAYVLSILTRMSAGLLMR</sequence>
<dbReference type="Pfam" id="PF00076">
    <property type="entry name" value="RRM_1"/>
    <property type="match status" value="1"/>
</dbReference>